<reference evidence="4 5" key="1">
    <citation type="journal article" date="2012" name="Mol. Microbiol.">
        <title>The genetic and structural basis of two distinct terminal side branch residues in stewartan and amylovoran exopolysaccharides and their potential role in host adaptation.</title>
        <authorList>
            <person name="Wang X."/>
            <person name="Yang F."/>
            <person name="von Bodman S.B."/>
        </authorList>
    </citation>
    <scope>NUCLEOTIDE SEQUENCE [LARGE SCALE GENOMIC DNA]</scope>
    <source>
        <strain evidence="4 5">DC283</strain>
    </source>
</reference>
<dbReference type="Pfam" id="PF06381">
    <property type="entry name" value="Phage_portal_3"/>
    <property type="match status" value="1"/>
</dbReference>
<gene>
    <name evidence="4" type="ORF">CKS_4092</name>
    <name evidence="3" type="ORF">DSJ_10025</name>
</gene>
<dbReference type="Proteomes" id="UP000005050">
    <property type="component" value="Unassembled WGS sequence"/>
</dbReference>
<reference evidence="4" key="2">
    <citation type="submission" date="2012-01" db="EMBL/GenBank/DDBJ databases">
        <authorList>
            <person name="Biehl B.S."/>
            <person name="Ding Y."/>
            <person name="Dugan-Rocha S.P."/>
            <person name="Gibbs R.A."/>
            <person name="Glasner J.D."/>
            <person name="Kovar C."/>
            <person name="Muzny D.M."/>
            <person name="Neeno-Eckwall E.C."/>
            <person name="Perna N.T."/>
            <person name="Qin X."/>
            <person name="von Bodman S.B."/>
            <person name="Weinstock G.M."/>
        </authorList>
    </citation>
    <scope>NUCLEOTIDE SEQUENCE</scope>
    <source>
        <strain evidence="4">DC283</strain>
    </source>
</reference>
<sequence>MARGRSKTQPAAVQTADSYDNFMARVGMQQPNQHAASTYRANFTSRNRMQIEWAYRSSSIIGSAVDAIADDMTRKGLRITSEIEPKARGVLESLFDDLEIWDRLNDIIKWSRLYGGAVGFIMIEGQAPFTPLRLETIGKGKFKGILPLDRWMINPNLQLRIKDMGPHLGKPEFYDVVATASGIPAWKIHHSRLIRFDGVTLPYQQAQTENEWGMSIVERIWDRLTAFDSASMGAAQLVYKAHLRTMKIKKLRELIAMGGPALDALMKNMDMIRLFQSNEGLTLMDGEDEFDTHQYSFAGLDDIISKFAEQISGAVGIPLVRLFGQSPKGFSTGDADLANYYDTISTQQERRLRQPLRKLFDVMYRSELGSALPDDFTFEFNPLWQMSDVDRSTVATNTVNAIVAAVDAGLMTVKAGMTDLRENADVTGVGASITDEDIENAEDEAPPAYSERTDDPEPAEAGGDPVPDQPTQDSRFRLSVNIGKSGKFR</sequence>
<dbReference type="PATRIC" id="fig|660596.6.peg.1354"/>
<evidence type="ECO:0000313" key="3">
    <source>
        <dbReference type="EMBL" id="ARF49644.1"/>
    </source>
</evidence>
<dbReference type="EMBL" id="CP017581">
    <property type="protein sequence ID" value="ARF49644.1"/>
    <property type="molecule type" value="Genomic_DNA"/>
</dbReference>
<dbReference type="NCBIfam" id="TIGR01555">
    <property type="entry name" value="phge_rel_HI1409"/>
    <property type="match status" value="1"/>
</dbReference>
<dbReference type="EMBL" id="AHIE01000008">
    <property type="protein sequence ID" value="EHU01341.1"/>
    <property type="molecule type" value="Genomic_DNA"/>
</dbReference>
<evidence type="ECO:0000259" key="2">
    <source>
        <dbReference type="Pfam" id="PF06381"/>
    </source>
</evidence>
<feature type="region of interest" description="Disordered" evidence="1">
    <location>
        <begin position="431"/>
        <end position="489"/>
    </location>
</feature>
<dbReference type="KEGG" id="pstw:DSJ_10025"/>
<proteinExistence type="predicted"/>
<dbReference type="Proteomes" id="UP000192380">
    <property type="component" value="Chromosome"/>
</dbReference>
<reference evidence="3 6" key="3">
    <citation type="submission" date="2016-10" db="EMBL/GenBank/DDBJ databases">
        <title>Complete Genome Assembly of Pantoea stewartii subsp. stewartii DC283, a Corn Pathogen.</title>
        <authorList>
            <person name="Duong D.A."/>
            <person name="Stevens A.M."/>
            <person name="Jensen R.V."/>
        </authorList>
    </citation>
    <scope>NUCLEOTIDE SEQUENCE [LARGE SCALE GENOMIC DNA]</scope>
    <source>
        <strain evidence="3 6">DC283</strain>
    </source>
</reference>
<dbReference type="InterPro" id="IPR006445">
    <property type="entry name" value="Phage-assoc_HI1409"/>
</dbReference>
<dbReference type="RefSeq" id="WP_006118718.1">
    <property type="nucleotide sequence ID" value="NZ_AHIE01000008.1"/>
</dbReference>
<name>H3RBK2_PANSE</name>
<accession>H3RBK2</accession>
<dbReference type="AlphaFoldDB" id="H3RBK2"/>
<feature type="compositionally biased region" description="Acidic residues" evidence="1">
    <location>
        <begin position="434"/>
        <end position="445"/>
    </location>
</feature>
<protein>
    <recommendedName>
        <fullName evidence="2">Anti-CBASS protein Acb1-like N-terminal domain-containing protein</fullName>
    </recommendedName>
</protein>
<feature type="domain" description="Anti-CBASS protein Acb1-like N-terminal" evidence="2">
    <location>
        <begin position="50"/>
        <end position="402"/>
    </location>
</feature>
<keyword evidence="6" id="KW-1185">Reference proteome</keyword>
<organism evidence="4 5">
    <name type="scientific">Pantoea stewartii subsp. stewartii DC283</name>
    <dbReference type="NCBI Taxonomy" id="660596"/>
    <lineage>
        <taxon>Bacteria</taxon>
        <taxon>Pseudomonadati</taxon>
        <taxon>Pseudomonadota</taxon>
        <taxon>Gammaproteobacteria</taxon>
        <taxon>Enterobacterales</taxon>
        <taxon>Erwiniaceae</taxon>
        <taxon>Pantoea</taxon>
    </lineage>
</organism>
<dbReference type="OrthoDB" id="2019396at2"/>
<dbReference type="STRING" id="660596.DSJ_10025"/>
<evidence type="ECO:0000313" key="6">
    <source>
        <dbReference type="Proteomes" id="UP000192380"/>
    </source>
</evidence>
<evidence type="ECO:0000313" key="4">
    <source>
        <dbReference type="EMBL" id="EHU01341.1"/>
    </source>
</evidence>
<dbReference type="InterPro" id="IPR024459">
    <property type="entry name" value="Acb1-like_N"/>
</dbReference>
<evidence type="ECO:0000256" key="1">
    <source>
        <dbReference type="SAM" id="MobiDB-lite"/>
    </source>
</evidence>
<evidence type="ECO:0000313" key="5">
    <source>
        <dbReference type="Proteomes" id="UP000005050"/>
    </source>
</evidence>